<evidence type="ECO:0000256" key="1">
    <source>
        <dbReference type="ARBA" id="ARBA00004651"/>
    </source>
</evidence>
<comment type="caution">
    <text evidence="10">The sequence shown here is derived from an EMBL/GenBank/DDBJ whole genome shotgun (WGS) entry which is preliminary data.</text>
</comment>
<keyword evidence="5 9" id="KW-1133">Transmembrane helix</keyword>
<evidence type="ECO:0000313" key="10">
    <source>
        <dbReference type="EMBL" id="TWF99779.1"/>
    </source>
</evidence>
<reference evidence="10 11" key="1">
    <citation type="submission" date="2019-06" db="EMBL/GenBank/DDBJ databases">
        <title>Sequencing the genomes of 1000 actinobacteria strains.</title>
        <authorList>
            <person name="Klenk H.-P."/>
        </authorList>
    </citation>
    <scope>NUCLEOTIDE SEQUENCE [LARGE SCALE GENOMIC DNA]</scope>
    <source>
        <strain evidence="10 11">DSM 44826</strain>
    </source>
</reference>
<keyword evidence="4 9" id="KW-0812">Transmembrane</keyword>
<accession>A0A561UK92</accession>
<keyword evidence="11" id="KW-1185">Reference proteome</keyword>
<name>A0A561UK92_9ACTN</name>
<proteinExistence type="inferred from homology"/>
<feature type="transmembrane region" description="Helical" evidence="9">
    <location>
        <begin position="293"/>
        <end position="312"/>
    </location>
</feature>
<dbReference type="EMBL" id="VIWT01000001">
    <property type="protein sequence ID" value="TWF99779.1"/>
    <property type="molecule type" value="Genomic_DNA"/>
</dbReference>
<dbReference type="Proteomes" id="UP000317940">
    <property type="component" value="Unassembled WGS sequence"/>
</dbReference>
<keyword evidence="10" id="KW-0328">Glycosyltransferase</keyword>
<dbReference type="RefSeq" id="WP_246213582.1">
    <property type="nucleotide sequence ID" value="NZ_BAAAMZ010000029.1"/>
</dbReference>
<comment type="similarity">
    <text evidence="7">Belongs to the glycosyltransferase 87 family.</text>
</comment>
<dbReference type="GO" id="GO:0016758">
    <property type="term" value="F:hexosyltransferase activity"/>
    <property type="evidence" value="ECO:0007669"/>
    <property type="project" value="InterPro"/>
</dbReference>
<dbReference type="AlphaFoldDB" id="A0A561UK92"/>
<evidence type="ECO:0000256" key="7">
    <source>
        <dbReference type="ARBA" id="ARBA00024033"/>
    </source>
</evidence>
<gene>
    <name evidence="10" type="ORF">FHX73_113634</name>
</gene>
<evidence type="ECO:0000256" key="9">
    <source>
        <dbReference type="SAM" id="Phobius"/>
    </source>
</evidence>
<keyword evidence="3 10" id="KW-0808">Transferase</keyword>
<evidence type="ECO:0000256" key="3">
    <source>
        <dbReference type="ARBA" id="ARBA00022679"/>
    </source>
</evidence>
<dbReference type="GO" id="GO:0005886">
    <property type="term" value="C:plasma membrane"/>
    <property type="evidence" value="ECO:0007669"/>
    <property type="project" value="UniProtKB-SubCell"/>
</dbReference>
<feature type="transmembrane region" description="Helical" evidence="9">
    <location>
        <begin position="234"/>
        <end position="255"/>
    </location>
</feature>
<comment type="subcellular location">
    <subcellularLocation>
        <location evidence="1">Cell membrane</location>
        <topology evidence="1">Multi-pass membrane protein</topology>
    </subcellularLocation>
</comment>
<evidence type="ECO:0000256" key="6">
    <source>
        <dbReference type="ARBA" id="ARBA00023136"/>
    </source>
</evidence>
<evidence type="ECO:0000256" key="8">
    <source>
        <dbReference type="SAM" id="MobiDB-lite"/>
    </source>
</evidence>
<dbReference type="Pfam" id="PF09594">
    <property type="entry name" value="GT87"/>
    <property type="match status" value="1"/>
</dbReference>
<organism evidence="10 11">
    <name type="scientific">Kitasatospora viridis</name>
    <dbReference type="NCBI Taxonomy" id="281105"/>
    <lineage>
        <taxon>Bacteria</taxon>
        <taxon>Bacillati</taxon>
        <taxon>Actinomycetota</taxon>
        <taxon>Actinomycetes</taxon>
        <taxon>Kitasatosporales</taxon>
        <taxon>Streptomycetaceae</taxon>
        <taxon>Kitasatospora</taxon>
    </lineage>
</organism>
<evidence type="ECO:0000256" key="5">
    <source>
        <dbReference type="ARBA" id="ARBA00022989"/>
    </source>
</evidence>
<keyword evidence="2" id="KW-1003">Cell membrane</keyword>
<evidence type="ECO:0000313" key="11">
    <source>
        <dbReference type="Proteomes" id="UP000317940"/>
    </source>
</evidence>
<feature type="transmembrane region" description="Helical" evidence="9">
    <location>
        <begin position="120"/>
        <end position="144"/>
    </location>
</feature>
<keyword evidence="6 9" id="KW-0472">Membrane</keyword>
<protein>
    <submittedName>
        <fullName evidence="10">Alpha-1,2-mannosyltransferase</fullName>
    </submittedName>
</protein>
<feature type="transmembrane region" description="Helical" evidence="9">
    <location>
        <begin position="44"/>
        <end position="61"/>
    </location>
</feature>
<evidence type="ECO:0000256" key="4">
    <source>
        <dbReference type="ARBA" id="ARBA00022692"/>
    </source>
</evidence>
<feature type="region of interest" description="Disordered" evidence="8">
    <location>
        <begin position="1"/>
        <end position="25"/>
    </location>
</feature>
<feature type="transmembrane region" description="Helical" evidence="9">
    <location>
        <begin position="373"/>
        <end position="393"/>
    </location>
</feature>
<evidence type="ECO:0000256" key="2">
    <source>
        <dbReference type="ARBA" id="ARBA00022475"/>
    </source>
</evidence>
<dbReference type="InterPro" id="IPR018584">
    <property type="entry name" value="GT87"/>
</dbReference>
<feature type="transmembrane region" description="Helical" evidence="9">
    <location>
        <begin position="200"/>
        <end position="222"/>
    </location>
</feature>
<feature type="transmembrane region" description="Helical" evidence="9">
    <location>
        <begin position="156"/>
        <end position="188"/>
    </location>
</feature>
<feature type="transmembrane region" description="Helical" evidence="9">
    <location>
        <begin position="413"/>
        <end position="429"/>
    </location>
</feature>
<sequence>MTVVHEDQRAAPAAHRPGPPAAREWRHRVTEPIRAVREAPRGSVLAAGAFAVVSLFAYAFVRHLLHFPMVDMIVYRAEGSAVVNGTDLYALRVADWNLPATYPPFAAMLFVSTTWFPVGLLRVLVTLGNTGLLALAGLLSFRLAGWPRKRLRPAGVLLVAGAGVWLEPVFTTLRYGQINLLLLCLVLWDLNLGRDSRWKGVGIGIAAGMKLTPGLFAVYLLLTGRVRAAFTAGLTFLGTFGIGLLVLPHATWGFFTKYLYDSSRVGRTQIVDNQSLRGAVARFLHQANPGAPATLLAAVVAVAGLATAVYVWRNERWLPRAEAWGVCCTAVTALLLSPISWTHHWVWCVPLLVLLAAEADTERTRPARLRHKRWRAVFAVTLLGFYSFAMWLVPHKGMPDYRFNLLQQLPAGIYPGIGVCFLALAALRVRARRRAAGQSAAVRIFPQRTAEPTPRELVAQEQRTPAVR</sequence>